<keyword evidence="3" id="KW-1185">Reference proteome</keyword>
<feature type="domain" description="Pvc16 N-terminal" evidence="1">
    <location>
        <begin position="5"/>
        <end position="181"/>
    </location>
</feature>
<reference evidence="2" key="2">
    <citation type="submission" date="2021-08" db="EMBL/GenBank/DDBJ databases">
        <authorList>
            <person name="Tani A."/>
            <person name="Ola A."/>
            <person name="Ogura Y."/>
            <person name="Katsura K."/>
            <person name="Hayashi T."/>
        </authorList>
    </citation>
    <scope>NUCLEOTIDE SEQUENCE</scope>
    <source>
        <strain evidence="2">JCM 32048</strain>
    </source>
</reference>
<dbReference type="GO" id="GO:0030246">
    <property type="term" value="F:carbohydrate binding"/>
    <property type="evidence" value="ECO:0007669"/>
    <property type="project" value="InterPro"/>
</dbReference>
<dbReference type="SUPFAM" id="SSF49452">
    <property type="entry name" value="Starch-binding domain-like"/>
    <property type="match status" value="1"/>
</dbReference>
<dbReference type="InterPro" id="IPR013784">
    <property type="entry name" value="Carb-bd-like_fold"/>
</dbReference>
<dbReference type="Pfam" id="PF14065">
    <property type="entry name" value="Pvc16_N"/>
    <property type="match status" value="1"/>
</dbReference>
<dbReference type="RefSeq" id="WP_238192458.1">
    <property type="nucleotide sequence ID" value="NZ_BPQJ01000024.1"/>
</dbReference>
<dbReference type="InterPro" id="IPR025351">
    <property type="entry name" value="Pvc16_N"/>
</dbReference>
<organism evidence="2 3">
    <name type="scientific">Methylobacterium frigidaeris</name>
    <dbReference type="NCBI Taxonomy" id="2038277"/>
    <lineage>
        <taxon>Bacteria</taxon>
        <taxon>Pseudomonadati</taxon>
        <taxon>Pseudomonadota</taxon>
        <taxon>Alphaproteobacteria</taxon>
        <taxon>Hyphomicrobiales</taxon>
        <taxon>Methylobacteriaceae</taxon>
        <taxon>Methylobacterium</taxon>
    </lineage>
</organism>
<gene>
    <name evidence="2" type="ORF">MPEAHAMD_4516</name>
</gene>
<accession>A0AA37HFN6</accession>
<dbReference type="EMBL" id="BPQJ01000024">
    <property type="protein sequence ID" value="GJD64335.1"/>
    <property type="molecule type" value="Genomic_DNA"/>
</dbReference>
<dbReference type="AlphaFoldDB" id="A0AA37HFN6"/>
<dbReference type="Proteomes" id="UP001055286">
    <property type="component" value="Unassembled WGS sequence"/>
</dbReference>
<sequence length="288" mass="30989">MLDLVDKVVEEILDAGWPVTLAKPAFSFAAPDDSFPAFVVNAGGPVLNIFMTDVRENRHLRRPEWDKTELGTGASYSHPPVYLDIVYVVSAWSPASDQQAADPVGVEHRLLGEALRILLRNPDVVPQALGIPSGGTVFNAAHVYLSAAYPEGGQPLNDFWTTMKRAWRLAVQLTVTAPLDLLLDGPVEPLVITFIQRFLTTGSATAEQRIQIGGRVVRAVGGAPVEGASVRLMAAGREITTDSRGRYSFAGLQPGLHRIRASAAGLTPLERDVSVPDGPPADHIFELS</sequence>
<evidence type="ECO:0000259" key="1">
    <source>
        <dbReference type="Pfam" id="PF14065"/>
    </source>
</evidence>
<evidence type="ECO:0000313" key="3">
    <source>
        <dbReference type="Proteomes" id="UP001055286"/>
    </source>
</evidence>
<evidence type="ECO:0000313" key="2">
    <source>
        <dbReference type="EMBL" id="GJD64335.1"/>
    </source>
</evidence>
<protein>
    <recommendedName>
        <fullName evidence="1">Pvc16 N-terminal domain-containing protein</fullName>
    </recommendedName>
</protein>
<dbReference type="Pfam" id="PF13620">
    <property type="entry name" value="CarboxypepD_reg"/>
    <property type="match status" value="1"/>
</dbReference>
<reference evidence="2" key="1">
    <citation type="journal article" date="2016" name="Front. Microbiol.">
        <title>Genome Sequence of the Piezophilic, Mesophilic Sulfate-Reducing Bacterium Desulfovibrio indicus J2T.</title>
        <authorList>
            <person name="Cao J."/>
            <person name="Maignien L."/>
            <person name="Shao Z."/>
            <person name="Alain K."/>
            <person name="Jebbar M."/>
        </authorList>
    </citation>
    <scope>NUCLEOTIDE SEQUENCE</scope>
    <source>
        <strain evidence="2">JCM 32048</strain>
    </source>
</reference>
<name>A0AA37HFN6_9HYPH</name>
<dbReference type="Gene3D" id="2.60.40.1120">
    <property type="entry name" value="Carboxypeptidase-like, regulatory domain"/>
    <property type="match status" value="1"/>
</dbReference>
<comment type="caution">
    <text evidence="2">The sequence shown here is derived from an EMBL/GenBank/DDBJ whole genome shotgun (WGS) entry which is preliminary data.</text>
</comment>
<proteinExistence type="predicted"/>